<evidence type="ECO:0000256" key="5">
    <source>
        <dbReference type="SAM" id="Phobius"/>
    </source>
</evidence>
<evidence type="ECO:0000313" key="7">
    <source>
        <dbReference type="Proteomes" id="UP000187013"/>
    </source>
</evidence>
<dbReference type="Pfam" id="PF08507">
    <property type="entry name" value="COPI_assoc"/>
    <property type="match status" value="1"/>
</dbReference>
<dbReference type="GO" id="GO:0000139">
    <property type="term" value="C:Golgi membrane"/>
    <property type="evidence" value="ECO:0007669"/>
    <property type="project" value="TreeGrafter"/>
</dbReference>
<name>A0A1Q3A9Z3_ZYGRO</name>
<proteinExistence type="predicted"/>
<evidence type="ECO:0000256" key="1">
    <source>
        <dbReference type="ARBA" id="ARBA00004141"/>
    </source>
</evidence>
<keyword evidence="3 5" id="KW-1133">Transmembrane helix</keyword>
<evidence type="ECO:0000256" key="2">
    <source>
        <dbReference type="ARBA" id="ARBA00022692"/>
    </source>
</evidence>
<dbReference type="PANTHER" id="PTHR28128">
    <property type="entry name" value="GOLGI APPARATUS MEMBRANE PROTEIN TVP15"/>
    <property type="match status" value="1"/>
</dbReference>
<evidence type="ECO:0000256" key="4">
    <source>
        <dbReference type="ARBA" id="ARBA00023136"/>
    </source>
</evidence>
<dbReference type="Proteomes" id="UP000187013">
    <property type="component" value="Unassembled WGS sequence"/>
</dbReference>
<organism evidence="6 7">
    <name type="scientific">Zygosaccharomyces rouxii</name>
    <dbReference type="NCBI Taxonomy" id="4956"/>
    <lineage>
        <taxon>Eukaryota</taxon>
        <taxon>Fungi</taxon>
        <taxon>Dikarya</taxon>
        <taxon>Ascomycota</taxon>
        <taxon>Saccharomycotina</taxon>
        <taxon>Saccharomycetes</taxon>
        <taxon>Saccharomycetales</taxon>
        <taxon>Saccharomycetaceae</taxon>
        <taxon>Zygosaccharomyces</taxon>
    </lineage>
</organism>
<reference evidence="6 7" key="1">
    <citation type="submission" date="2016-08" db="EMBL/GenBank/DDBJ databases">
        <title>Draft genome sequence of allopolyploid Zygosaccharomyces rouxii.</title>
        <authorList>
            <person name="Watanabe J."/>
            <person name="Uehara K."/>
            <person name="Mogi Y."/>
            <person name="Tsukioka Y."/>
        </authorList>
    </citation>
    <scope>NUCLEOTIDE SEQUENCE [LARGE SCALE GENOMIC DNA]</scope>
    <source>
        <strain evidence="6 7">NBRC 110957</strain>
    </source>
</reference>
<evidence type="ECO:0000256" key="3">
    <source>
        <dbReference type="ARBA" id="ARBA00022989"/>
    </source>
</evidence>
<comment type="caution">
    <text evidence="6">The sequence shown here is derived from an EMBL/GenBank/DDBJ whole genome shotgun (WGS) entry which is preliminary data.</text>
</comment>
<evidence type="ECO:0008006" key="8">
    <source>
        <dbReference type="Google" id="ProtNLM"/>
    </source>
</evidence>
<keyword evidence="4 5" id="KW-0472">Membrane</keyword>
<dbReference type="OrthoDB" id="423534at2759"/>
<feature type="transmembrane region" description="Helical" evidence="5">
    <location>
        <begin position="67"/>
        <end position="89"/>
    </location>
</feature>
<dbReference type="InterPro" id="IPR013714">
    <property type="entry name" value="Golgi_TVP15"/>
</dbReference>
<dbReference type="EMBL" id="BDGX01000033">
    <property type="protein sequence ID" value="GAV52515.1"/>
    <property type="molecule type" value="Genomic_DNA"/>
</dbReference>
<evidence type="ECO:0000313" key="6">
    <source>
        <dbReference type="EMBL" id="GAV52515.1"/>
    </source>
</evidence>
<dbReference type="GO" id="GO:0016192">
    <property type="term" value="P:vesicle-mediated transport"/>
    <property type="evidence" value="ECO:0007669"/>
    <property type="project" value="TreeGrafter"/>
</dbReference>
<gene>
    <name evidence="6" type="ORF">ZYGR_0AG05060</name>
</gene>
<feature type="transmembrane region" description="Helical" evidence="5">
    <location>
        <begin position="31"/>
        <end position="55"/>
    </location>
</feature>
<protein>
    <recommendedName>
        <fullName evidence="8">Golgi apparatus membrane protein TVP15</fullName>
    </recommendedName>
</protein>
<feature type="transmembrane region" description="Helical" evidence="5">
    <location>
        <begin position="95"/>
        <end position="114"/>
    </location>
</feature>
<dbReference type="AlphaFoldDB" id="A0A1Q3A9Z3"/>
<keyword evidence="2 5" id="KW-0812">Transmembrane</keyword>
<comment type="subcellular location">
    <subcellularLocation>
        <location evidence="1">Membrane</location>
        <topology evidence="1">Multi-pass membrane protein</topology>
    </subcellularLocation>
</comment>
<accession>A0A1Q3A9Z3</accession>
<sequence length="140" mass="15706">MSETVPPVFFKAANLTIGSLTLLSSLSQLSYLIYDFGAFLLALYAIPFSVLIILLEFQTIPVLYRYCSFYFSFIGRGFLYILLSLLVNFGGVFKVLIAVSTFFLGLIYVAFEFLPQIEEPPNFRAEGAPLSVNDDDDEII</sequence>
<dbReference type="PANTHER" id="PTHR28128:SF1">
    <property type="entry name" value="GOLGI APPARATUS MEMBRANE PROTEIN TVP15"/>
    <property type="match status" value="1"/>
</dbReference>